<proteinExistence type="predicted"/>
<protein>
    <submittedName>
        <fullName evidence="2">GNAT family N-acetyltransferase</fullName>
    </submittedName>
</protein>
<dbReference type="PANTHER" id="PTHR43792">
    <property type="entry name" value="GNAT FAMILY, PUTATIVE (AFU_ORTHOLOGUE AFUA_3G00765)-RELATED-RELATED"/>
    <property type="match status" value="1"/>
</dbReference>
<keyword evidence="3" id="KW-1185">Reference proteome</keyword>
<evidence type="ECO:0000259" key="1">
    <source>
        <dbReference type="PROSITE" id="PS51186"/>
    </source>
</evidence>
<dbReference type="EMBL" id="CP022753">
    <property type="protein sequence ID" value="ASU84913.1"/>
    <property type="molecule type" value="Genomic_DNA"/>
</dbReference>
<reference evidence="2 3" key="1">
    <citation type="submission" date="2017-08" db="EMBL/GenBank/DDBJ databases">
        <title>The complete genome sequence of Nocardiopsis gilva YIM 90087.</title>
        <authorList>
            <person name="Yin M."/>
            <person name="Tang S."/>
        </authorList>
    </citation>
    <scope>NUCLEOTIDE SEQUENCE [LARGE SCALE GENOMIC DNA]</scope>
    <source>
        <strain evidence="2 3">YIM 90087</strain>
    </source>
</reference>
<dbReference type="KEGG" id="ngv:CDO52_20840"/>
<dbReference type="CDD" id="cd04301">
    <property type="entry name" value="NAT_SF"/>
    <property type="match status" value="1"/>
</dbReference>
<dbReference type="Gene3D" id="3.40.630.30">
    <property type="match status" value="1"/>
</dbReference>
<evidence type="ECO:0000313" key="3">
    <source>
        <dbReference type="Proteomes" id="UP000215005"/>
    </source>
</evidence>
<dbReference type="OrthoDB" id="9132139at2"/>
<keyword evidence="2" id="KW-0808">Transferase</keyword>
<name>A0A223S9Y2_9ACTN</name>
<feature type="domain" description="N-acetyltransferase" evidence="1">
    <location>
        <begin position="13"/>
        <end position="178"/>
    </location>
</feature>
<dbReference type="RefSeq" id="WP_017619661.1">
    <property type="nucleotide sequence ID" value="NZ_ANBG01000254.1"/>
</dbReference>
<evidence type="ECO:0000313" key="2">
    <source>
        <dbReference type="EMBL" id="ASU84913.1"/>
    </source>
</evidence>
<organism evidence="2 3">
    <name type="scientific">Nocardiopsis gilva YIM 90087</name>
    <dbReference type="NCBI Taxonomy" id="1235441"/>
    <lineage>
        <taxon>Bacteria</taxon>
        <taxon>Bacillati</taxon>
        <taxon>Actinomycetota</taxon>
        <taxon>Actinomycetes</taxon>
        <taxon>Streptosporangiales</taxon>
        <taxon>Nocardiopsidaceae</taxon>
        <taxon>Nocardiopsis</taxon>
    </lineage>
</organism>
<dbReference type="PANTHER" id="PTHR43792:SF1">
    <property type="entry name" value="N-ACETYLTRANSFERASE DOMAIN-CONTAINING PROTEIN"/>
    <property type="match status" value="1"/>
</dbReference>
<dbReference type="PROSITE" id="PS51186">
    <property type="entry name" value="GNAT"/>
    <property type="match status" value="1"/>
</dbReference>
<dbReference type="InterPro" id="IPR051531">
    <property type="entry name" value="N-acetyltransferase"/>
</dbReference>
<dbReference type="AlphaFoldDB" id="A0A223S9Y2"/>
<accession>A0A223S9Y2</accession>
<dbReference type="SUPFAM" id="SSF55729">
    <property type="entry name" value="Acyl-CoA N-acyltransferases (Nat)"/>
    <property type="match status" value="1"/>
</dbReference>
<sequence>MIEISSPIATERLVLRPFTEHDEADMFEFESRPDVARYLFNEPRTRENNAEELGVRQKQTALRAEGDTLMLAVVLDGKAIGYTLLIWLSETNQQGEFGYVLHPEYHGKGYASEAAVEMLRLGFEELKLHRIIGRCDPRNTGSAHLMERLGMRKEAHFIESEIFKGEWGGELHYAMLASEWRDSRWATR</sequence>
<gene>
    <name evidence="2" type="ORF">CDO52_20840</name>
</gene>
<dbReference type="InterPro" id="IPR016181">
    <property type="entry name" value="Acyl_CoA_acyltransferase"/>
</dbReference>
<dbReference type="Pfam" id="PF13302">
    <property type="entry name" value="Acetyltransf_3"/>
    <property type="match status" value="1"/>
</dbReference>
<dbReference type="Proteomes" id="UP000215005">
    <property type="component" value="Chromosome"/>
</dbReference>
<dbReference type="InterPro" id="IPR000182">
    <property type="entry name" value="GNAT_dom"/>
</dbReference>
<dbReference type="GO" id="GO:0016747">
    <property type="term" value="F:acyltransferase activity, transferring groups other than amino-acyl groups"/>
    <property type="evidence" value="ECO:0007669"/>
    <property type="project" value="InterPro"/>
</dbReference>